<dbReference type="GO" id="GO:0020037">
    <property type="term" value="F:heme binding"/>
    <property type="evidence" value="ECO:0007669"/>
    <property type="project" value="InterPro"/>
</dbReference>
<keyword evidence="9" id="KW-0376">Hydrogen peroxide</keyword>
<evidence type="ECO:0000259" key="14">
    <source>
        <dbReference type="SMART" id="SM01060"/>
    </source>
</evidence>
<evidence type="ECO:0000256" key="10">
    <source>
        <dbReference type="ARBA" id="ARBA00049254"/>
    </source>
</evidence>
<feature type="binding site" description="axial binding residue" evidence="12">
    <location>
        <position position="333"/>
    </location>
    <ligand>
        <name>heme</name>
        <dbReference type="ChEBI" id="CHEBI:30413"/>
    </ligand>
    <ligandPart>
        <name>Fe</name>
        <dbReference type="ChEBI" id="CHEBI:18248"/>
    </ligandPart>
</feature>
<feature type="active site" evidence="11">
    <location>
        <position position="53"/>
    </location>
</feature>
<dbReference type="PANTHER" id="PTHR11465:SF9">
    <property type="entry name" value="CATALASE"/>
    <property type="match status" value="1"/>
</dbReference>
<keyword evidence="8 12" id="KW-0408">Iron</keyword>
<dbReference type="EMBL" id="CP009654">
    <property type="protein sequence ID" value="APC96791.1"/>
    <property type="molecule type" value="Genomic_DNA"/>
</dbReference>
<dbReference type="GO" id="GO:0042744">
    <property type="term" value="P:hydrogen peroxide catabolic process"/>
    <property type="evidence" value="ECO:0007669"/>
    <property type="project" value="UniProtKB-KW"/>
</dbReference>
<keyword evidence="4" id="KW-0575">Peroxidase</keyword>
<dbReference type="InterPro" id="IPR024708">
    <property type="entry name" value="Catalase_AS"/>
</dbReference>
<dbReference type="OrthoDB" id="9761719at2"/>
<evidence type="ECO:0000256" key="4">
    <source>
        <dbReference type="ARBA" id="ARBA00022559"/>
    </source>
</evidence>
<evidence type="ECO:0000256" key="9">
    <source>
        <dbReference type="ARBA" id="ARBA00023324"/>
    </source>
</evidence>
<dbReference type="Pfam" id="PF00199">
    <property type="entry name" value="Catalase"/>
    <property type="match status" value="1"/>
</dbReference>
<sequence length="478" mass="54371">MEKILTTANGAPIPDDNTSISAGKHGSLTFDNFRLFEKLAHFNRERIPERVVHARGTGAYGTFTLERDLSDLTIADFLIGKGKQTEVFVRFSTVGGGQDSSDYARDPRGTAIKFYTKQGNFDLVGNNTPIFFLRDPSKFPDFIHSQKKNPQTNLPDPAAMYEFWSKNPQSLHQMTILMSDRGIPRSYRHMHMFSSHTLSLYDSEGNRFWVKWHFKTQQGIDNFTNEEAAKQPSFGAQKDLFDAIKDGNYPKWDVNLQVMTEEDAKKYYVNPFDLTKVWSHKDFPLQKIGVLELNRNVNNYFAEVEQATFAPNNLVPGVGISPDKMLQARLLAYQDAHRYRVGVNASHLPVNASKCPMHNYQRDGAMAGTALNVSQNEIPNFYPNAHSDSPIEIPEYKEPPLEILGDIDYYDAQDEDNYSQVGDLYRLMDESQKNQLANNIAEGLIHATAEVQELMLEQFNKADRDYKVRVEKALSDLA</sequence>
<gene>
    <name evidence="15" type="ORF">KX01_1552</name>
</gene>
<evidence type="ECO:0000256" key="3">
    <source>
        <dbReference type="ARBA" id="ARBA00012314"/>
    </source>
</evidence>
<dbReference type="EC" id="1.11.1.6" evidence="3"/>
<dbReference type="AlphaFoldDB" id="A0A1J0KSY1"/>
<dbReference type="Proteomes" id="UP000182521">
    <property type="component" value="Chromosome"/>
</dbReference>
<comment type="catalytic activity">
    <reaction evidence="10">
        <text>2 H2O2 = O2 + 2 H2O</text>
        <dbReference type="Rhea" id="RHEA:20309"/>
        <dbReference type="ChEBI" id="CHEBI:15377"/>
        <dbReference type="ChEBI" id="CHEBI:15379"/>
        <dbReference type="ChEBI" id="CHEBI:16240"/>
        <dbReference type="EC" id="1.11.1.6"/>
    </reaction>
</comment>
<dbReference type="GO" id="GO:0005737">
    <property type="term" value="C:cytoplasm"/>
    <property type="evidence" value="ECO:0007669"/>
    <property type="project" value="TreeGrafter"/>
</dbReference>
<dbReference type="PROSITE" id="PS51402">
    <property type="entry name" value="CATALASE_3"/>
    <property type="match status" value="1"/>
</dbReference>
<dbReference type="PIRSF" id="PIRSF038928">
    <property type="entry name" value="Catalase_clade1-3"/>
    <property type="match status" value="1"/>
</dbReference>
<keyword evidence="6 12" id="KW-0479">Metal-binding</keyword>
<comment type="similarity">
    <text evidence="2">Belongs to the catalase family.</text>
</comment>
<name>A0A1J0KSY1_9GAMM</name>
<evidence type="ECO:0000313" key="16">
    <source>
        <dbReference type="Proteomes" id="UP000182521"/>
    </source>
</evidence>
<accession>A0A1J0KSY1</accession>
<feature type="domain" description="Catalase core" evidence="14">
    <location>
        <begin position="6"/>
        <end position="390"/>
    </location>
</feature>
<evidence type="ECO:0000256" key="7">
    <source>
        <dbReference type="ARBA" id="ARBA00023002"/>
    </source>
</evidence>
<dbReference type="InterPro" id="IPR010582">
    <property type="entry name" value="Catalase_immune_responsive"/>
</dbReference>
<dbReference type="STRING" id="1542390.KX01_1552"/>
<dbReference type="InterPro" id="IPR020835">
    <property type="entry name" value="Catalase_sf"/>
</dbReference>
<keyword evidence="16" id="KW-1185">Reference proteome</keyword>
<evidence type="ECO:0000256" key="12">
    <source>
        <dbReference type="PIRSR" id="PIRSR038928-2"/>
    </source>
</evidence>
<dbReference type="PROSITE" id="PS00438">
    <property type="entry name" value="CATALASE_2"/>
    <property type="match status" value="1"/>
</dbReference>
<evidence type="ECO:0000256" key="5">
    <source>
        <dbReference type="ARBA" id="ARBA00022617"/>
    </source>
</evidence>
<reference evidence="16" key="1">
    <citation type="submission" date="2014-10" db="EMBL/GenBank/DDBJ databases">
        <authorList>
            <person name="Kuske C.R."/>
            <person name="Challacombe J.F."/>
            <person name="Daligault H.E."/>
            <person name="Davenport K.W."/>
            <person name="Johnson S.L."/>
            <person name="Siddaramappa S."/>
            <person name="Petersen J.M."/>
        </authorList>
    </citation>
    <scope>NUCLEOTIDE SEQUENCE [LARGE SCALE GENOMIC DNA]</scope>
    <source>
        <strain evidence="16">CA97-1460</strain>
    </source>
</reference>
<dbReference type="GO" id="GO:0042542">
    <property type="term" value="P:response to hydrogen peroxide"/>
    <property type="evidence" value="ECO:0007669"/>
    <property type="project" value="TreeGrafter"/>
</dbReference>
<dbReference type="Pfam" id="PF06628">
    <property type="entry name" value="Catalase-rel"/>
    <property type="match status" value="1"/>
</dbReference>
<dbReference type="GO" id="GO:0046872">
    <property type="term" value="F:metal ion binding"/>
    <property type="evidence" value="ECO:0007669"/>
    <property type="project" value="UniProtKB-KW"/>
</dbReference>
<keyword evidence="7" id="KW-0560">Oxidoreductase</keyword>
<keyword evidence="5 12" id="KW-0349">Heme</keyword>
<dbReference type="InterPro" id="IPR024711">
    <property type="entry name" value="Catalase_clade1/3"/>
</dbReference>
<feature type="active site" evidence="11">
    <location>
        <position position="126"/>
    </location>
</feature>
<dbReference type="RefSeq" id="WP_071664433.1">
    <property type="nucleotide sequence ID" value="NZ_CP009654.1"/>
</dbReference>
<evidence type="ECO:0000256" key="2">
    <source>
        <dbReference type="ARBA" id="ARBA00005329"/>
    </source>
</evidence>
<dbReference type="SMART" id="SM01060">
    <property type="entry name" value="Catalase"/>
    <property type="match status" value="1"/>
</dbReference>
<evidence type="ECO:0000256" key="11">
    <source>
        <dbReference type="PIRSR" id="PIRSR038928-1"/>
    </source>
</evidence>
<evidence type="ECO:0000256" key="8">
    <source>
        <dbReference type="ARBA" id="ARBA00023004"/>
    </source>
</evidence>
<evidence type="ECO:0000313" key="15">
    <source>
        <dbReference type="EMBL" id="APC96791.1"/>
    </source>
</evidence>
<feature type="region of interest" description="Disordered" evidence="13">
    <location>
        <begin position="1"/>
        <end position="20"/>
    </location>
</feature>
<comment type="cofactor">
    <cofactor evidence="1 12">
        <name>heme</name>
        <dbReference type="ChEBI" id="CHEBI:30413"/>
    </cofactor>
</comment>
<evidence type="ECO:0000256" key="13">
    <source>
        <dbReference type="SAM" id="MobiDB-lite"/>
    </source>
</evidence>
<dbReference type="GO" id="GO:0004096">
    <property type="term" value="F:catalase activity"/>
    <property type="evidence" value="ECO:0007669"/>
    <property type="project" value="UniProtKB-EC"/>
</dbReference>
<proteinExistence type="inferred from homology"/>
<dbReference type="PANTHER" id="PTHR11465">
    <property type="entry name" value="CATALASE"/>
    <property type="match status" value="1"/>
</dbReference>
<evidence type="ECO:0000256" key="1">
    <source>
        <dbReference type="ARBA" id="ARBA00001971"/>
    </source>
</evidence>
<dbReference type="PRINTS" id="PR00067">
    <property type="entry name" value="CATALASE"/>
</dbReference>
<dbReference type="KEGG" id="frc:KX01_1552"/>
<dbReference type="FunFam" id="2.40.180.10:FF:000001">
    <property type="entry name" value="Catalase"/>
    <property type="match status" value="1"/>
</dbReference>
<evidence type="ECO:0000256" key="6">
    <source>
        <dbReference type="ARBA" id="ARBA00022723"/>
    </source>
</evidence>
<dbReference type="Gene3D" id="2.40.180.10">
    <property type="entry name" value="Catalase core domain"/>
    <property type="match status" value="1"/>
</dbReference>
<protein>
    <recommendedName>
        <fullName evidence="3">catalase</fullName>
        <ecNumber evidence="3">1.11.1.6</ecNumber>
    </recommendedName>
</protein>
<dbReference type="InterPro" id="IPR011614">
    <property type="entry name" value="Catalase_core"/>
</dbReference>
<organism evidence="15 16">
    <name type="scientific">Francisella frigiditurris</name>
    <dbReference type="NCBI Taxonomy" id="1542390"/>
    <lineage>
        <taxon>Bacteria</taxon>
        <taxon>Pseudomonadati</taxon>
        <taxon>Pseudomonadota</taxon>
        <taxon>Gammaproteobacteria</taxon>
        <taxon>Thiotrichales</taxon>
        <taxon>Francisellaceae</taxon>
        <taxon>Francisella</taxon>
    </lineage>
</organism>
<dbReference type="InterPro" id="IPR018028">
    <property type="entry name" value="Catalase"/>
</dbReference>
<dbReference type="SUPFAM" id="SSF56634">
    <property type="entry name" value="Heme-dependent catalase-like"/>
    <property type="match status" value="1"/>
</dbReference>